<organism evidence="2 3">
    <name type="scientific">Thermogemmatispora aurantia</name>
    <dbReference type="NCBI Taxonomy" id="2045279"/>
    <lineage>
        <taxon>Bacteria</taxon>
        <taxon>Bacillati</taxon>
        <taxon>Chloroflexota</taxon>
        <taxon>Ktedonobacteria</taxon>
        <taxon>Thermogemmatisporales</taxon>
        <taxon>Thermogemmatisporaceae</taxon>
        <taxon>Thermogemmatispora</taxon>
    </lineage>
</organism>
<dbReference type="Proteomes" id="UP000334820">
    <property type="component" value="Unassembled WGS sequence"/>
</dbReference>
<feature type="compositionally biased region" description="Polar residues" evidence="1">
    <location>
        <begin position="25"/>
        <end position="40"/>
    </location>
</feature>
<evidence type="ECO:0000256" key="1">
    <source>
        <dbReference type="SAM" id="MobiDB-lite"/>
    </source>
</evidence>
<feature type="compositionally biased region" description="Basic and acidic residues" evidence="1">
    <location>
        <begin position="59"/>
        <end position="76"/>
    </location>
</feature>
<evidence type="ECO:0000313" key="3">
    <source>
        <dbReference type="Proteomes" id="UP000334820"/>
    </source>
</evidence>
<proteinExistence type="predicted"/>
<dbReference type="AlphaFoldDB" id="A0A5J4KHL9"/>
<reference evidence="2 3" key="1">
    <citation type="journal article" date="2019" name="Int. J. Syst. Evol. Microbiol.">
        <title>Thermogemmatispora aurantia sp. nov. and Thermogemmatispora argillosa sp. nov., within the class Ktedonobacteria, and emended description of the genus Thermogemmatispora.</title>
        <authorList>
            <person name="Zheng Y."/>
            <person name="Wang C.M."/>
            <person name="Sakai Y."/>
            <person name="Abe K."/>
            <person name="Yokota A."/>
            <person name="Yabe S."/>
        </authorList>
    </citation>
    <scope>NUCLEOTIDE SEQUENCE [LARGE SCALE GENOMIC DNA]</scope>
    <source>
        <strain evidence="2 3">A1-2</strain>
    </source>
</reference>
<feature type="region of interest" description="Disordered" evidence="1">
    <location>
        <begin position="25"/>
        <end position="76"/>
    </location>
</feature>
<accession>A0A5J4KHL9</accession>
<gene>
    <name evidence="2" type="ORF">KTAU_44040</name>
</gene>
<evidence type="ECO:0000313" key="2">
    <source>
        <dbReference type="EMBL" id="GER85770.1"/>
    </source>
</evidence>
<protein>
    <submittedName>
        <fullName evidence="2">Uncharacterized protein</fullName>
    </submittedName>
</protein>
<comment type="caution">
    <text evidence="2">The sequence shown here is derived from an EMBL/GenBank/DDBJ whole genome shotgun (WGS) entry which is preliminary data.</text>
</comment>
<keyword evidence="3" id="KW-1185">Reference proteome</keyword>
<name>A0A5J4KHL9_9CHLR</name>
<dbReference type="EMBL" id="BKZV01000010">
    <property type="protein sequence ID" value="GER85770.1"/>
    <property type="molecule type" value="Genomic_DNA"/>
</dbReference>
<sequence>MFAATAPPVWLKEKLPRLVCPRCASRQTAANSDSPPQGESQVRPVPAQKEPALGLPAGRRRESTSDEENAREGDLG</sequence>